<dbReference type="CDD" id="cd00761">
    <property type="entry name" value="Glyco_tranf_GTA_type"/>
    <property type="match status" value="1"/>
</dbReference>
<dbReference type="AlphaFoldDB" id="A0A2R3Z0P8"/>
<protein>
    <submittedName>
        <fullName evidence="2">Glycosyltransferase family 2 protein</fullName>
    </submittedName>
</protein>
<proteinExistence type="predicted"/>
<feature type="domain" description="Glycosyltransferase 2-like" evidence="1">
    <location>
        <begin position="4"/>
        <end position="131"/>
    </location>
</feature>
<reference evidence="3" key="1">
    <citation type="submission" date="2018-03" db="EMBL/GenBank/DDBJ databases">
        <title>Gramella fulva sp. nov., isolated from a dry surface of tidal flat.</title>
        <authorList>
            <person name="Hwang S.H."/>
            <person name="Hwang W.M."/>
            <person name="Kang K."/>
            <person name="Ahn T.-Y."/>
        </authorList>
    </citation>
    <scope>NUCLEOTIDE SEQUENCE [LARGE SCALE GENOMIC DNA]</scope>
    <source>
        <strain evidence="3">SH35</strain>
    </source>
</reference>
<dbReference type="Gene3D" id="3.90.550.10">
    <property type="entry name" value="Spore Coat Polysaccharide Biosynthesis Protein SpsA, Chain A"/>
    <property type="match status" value="1"/>
</dbReference>
<dbReference type="EMBL" id="CP028136">
    <property type="protein sequence ID" value="AVR43842.1"/>
    <property type="molecule type" value="Genomic_DNA"/>
</dbReference>
<evidence type="ECO:0000313" key="2">
    <source>
        <dbReference type="EMBL" id="AVR43842.1"/>
    </source>
</evidence>
<dbReference type="InterPro" id="IPR001173">
    <property type="entry name" value="Glyco_trans_2-like"/>
</dbReference>
<sequence>MLAVVIPYYKIKFFEECLESLATQTNNNFTVYIGDDASPDDPQPLIEKFRNSLNISYKKFQENIGGKSLVSHWDRCLELTGDEKWIMILGDDDYLGPQVVERFYQELPVFEDLSNIVRFGTVTIDESSQALSGKYEHPVWETAPDSYFRRFTQQTRSSLSEYIFKRSAYEKFGFYNYPLGWFSDNKAWLDFAENKKIYSINEAIVFIRSSALNISGRTDNEKLKTEGQLQFYDHLVTDRLNLFKKEERLKLIRYYEDRLRENKRLSYIKLISLLFLYGKNYEKEEFKKFIKRSIKNLFIYKNE</sequence>
<keyword evidence="3" id="KW-1185">Reference proteome</keyword>
<dbReference type="OrthoDB" id="1374586at2"/>
<evidence type="ECO:0000259" key="1">
    <source>
        <dbReference type="Pfam" id="PF00535"/>
    </source>
</evidence>
<dbReference type="SUPFAM" id="SSF53448">
    <property type="entry name" value="Nucleotide-diphospho-sugar transferases"/>
    <property type="match status" value="1"/>
</dbReference>
<organism evidence="2 3">
    <name type="scientific">Christiangramia fulva</name>
    <dbReference type="NCBI Taxonomy" id="2126553"/>
    <lineage>
        <taxon>Bacteria</taxon>
        <taxon>Pseudomonadati</taxon>
        <taxon>Bacteroidota</taxon>
        <taxon>Flavobacteriia</taxon>
        <taxon>Flavobacteriales</taxon>
        <taxon>Flavobacteriaceae</taxon>
        <taxon>Christiangramia</taxon>
    </lineage>
</organism>
<dbReference type="InterPro" id="IPR029044">
    <property type="entry name" value="Nucleotide-diphossugar_trans"/>
</dbReference>
<evidence type="ECO:0000313" key="3">
    <source>
        <dbReference type="Proteomes" id="UP000241507"/>
    </source>
</evidence>
<gene>
    <name evidence="2" type="ORF">C7S20_00335</name>
</gene>
<dbReference type="Pfam" id="PF00535">
    <property type="entry name" value="Glycos_transf_2"/>
    <property type="match status" value="1"/>
</dbReference>
<dbReference type="KEGG" id="grs:C7S20_00335"/>
<name>A0A2R3Z0P8_9FLAO</name>
<keyword evidence="2" id="KW-0808">Transferase</keyword>
<dbReference type="Proteomes" id="UP000241507">
    <property type="component" value="Chromosome"/>
</dbReference>
<dbReference type="GO" id="GO:0016740">
    <property type="term" value="F:transferase activity"/>
    <property type="evidence" value="ECO:0007669"/>
    <property type="project" value="UniProtKB-KW"/>
</dbReference>
<accession>A0A2R3Z0P8</accession>
<dbReference type="RefSeq" id="WP_107010629.1">
    <property type="nucleotide sequence ID" value="NZ_CP028136.1"/>
</dbReference>